<feature type="domain" description="Protein kinase" evidence="1">
    <location>
        <begin position="1"/>
        <end position="227"/>
    </location>
</feature>
<dbReference type="InterPro" id="IPR000719">
    <property type="entry name" value="Prot_kinase_dom"/>
</dbReference>
<gene>
    <name evidence="2" type="ORF">FWILDA_LOCUS5556</name>
</gene>
<dbReference type="GO" id="GO:0007165">
    <property type="term" value="P:signal transduction"/>
    <property type="evidence" value="ECO:0007669"/>
    <property type="project" value="TreeGrafter"/>
</dbReference>
<dbReference type="InterPro" id="IPR050167">
    <property type="entry name" value="Ser_Thr_protein_kinase"/>
</dbReference>
<dbReference type="Proteomes" id="UP001153678">
    <property type="component" value="Unassembled WGS sequence"/>
</dbReference>
<protein>
    <submittedName>
        <fullName evidence="2">6164_t:CDS:1</fullName>
    </submittedName>
</protein>
<name>A0A9W4WU58_9GLOM</name>
<accession>A0A9W4WU58</accession>
<organism evidence="2 3">
    <name type="scientific">Funneliformis geosporum</name>
    <dbReference type="NCBI Taxonomy" id="1117311"/>
    <lineage>
        <taxon>Eukaryota</taxon>
        <taxon>Fungi</taxon>
        <taxon>Fungi incertae sedis</taxon>
        <taxon>Mucoromycota</taxon>
        <taxon>Glomeromycotina</taxon>
        <taxon>Glomeromycetes</taxon>
        <taxon>Glomerales</taxon>
        <taxon>Glomeraceae</taxon>
        <taxon>Funneliformis</taxon>
    </lineage>
</organism>
<dbReference type="Gene3D" id="1.10.510.10">
    <property type="entry name" value="Transferase(Phosphotransferase) domain 1"/>
    <property type="match status" value="1"/>
</dbReference>
<dbReference type="GO" id="GO:0004672">
    <property type="term" value="F:protein kinase activity"/>
    <property type="evidence" value="ECO:0007669"/>
    <property type="project" value="InterPro"/>
</dbReference>
<dbReference type="GO" id="GO:0005737">
    <property type="term" value="C:cytoplasm"/>
    <property type="evidence" value="ECO:0007669"/>
    <property type="project" value="TreeGrafter"/>
</dbReference>
<sequence length="307" mass="35838">MSTSSNNPYRKIPILNKLHIIYKRYRDNGYIGPTIVALKTLNNSKDLIMKSLQEDISWGLAFLHQAGLMHCDFHSGNLLVRSENSENSKSKRNWGRFHIGDLGLCRPIDQNQNQVNETGVYGILPYVSPEVIRGFPYTPAADIYSFGMIMWLLATGRQPFFNRPHDLHLAFDICDNVRPEIYTGIPECYSDLMKKCWDNDPLKRPSTKELCDLFIKWRFYSPEHKAIFEQAEKASKKFLNITNDPKAIYTSRFLNFPTLRKNFSTNNHKIIDVNIKEEDIKEEDEEYETRQLELDISIDELENLKYD</sequence>
<evidence type="ECO:0000259" key="1">
    <source>
        <dbReference type="PROSITE" id="PS50011"/>
    </source>
</evidence>
<dbReference type="SUPFAM" id="SSF56112">
    <property type="entry name" value="Protein kinase-like (PK-like)"/>
    <property type="match status" value="1"/>
</dbReference>
<dbReference type="Pfam" id="PF00069">
    <property type="entry name" value="Pkinase"/>
    <property type="match status" value="1"/>
</dbReference>
<comment type="caution">
    <text evidence="2">The sequence shown here is derived from an EMBL/GenBank/DDBJ whole genome shotgun (WGS) entry which is preliminary data.</text>
</comment>
<dbReference type="PROSITE" id="PS50011">
    <property type="entry name" value="PROTEIN_KINASE_DOM"/>
    <property type="match status" value="1"/>
</dbReference>
<proteinExistence type="predicted"/>
<reference evidence="2" key="1">
    <citation type="submission" date="2022-08" db="EMBL/GenBank/DDBJ databases">
        <authorList>
            <person name="Kallberg Y."/>
            <person name="Tangrot J."/>
            <person name="Rosling A."/>
        </authorList>
    </citation>
    <scope>NUCLEOTIDE SEQUENCE</scope>
    <source>
        <strain evidence="2">Wild A</strain>
    </source>
</reference>
<dbReference type="OrthoDB" id="5337378at2759"/>
<dbReference type="PANTHER" id="PTHR23257:SF963">
    <property type="entry name" value="AT08303P"/>
    <property type="match status" value="1"/>
</dbReference>
<keyword evidence="3" id="KW-1185">Reference proteome</keyword>
<dbReference type="PANTHER" id="PTHR23257">
    <property type="entry name" value="SERINE-THREONINE PROTEIN KINASE"/>
    <property type="match status" value="1"/>
</dbReference>
<dbReference type="GO" id="GO:0005524">
    <property type="term" value="F:ATP binding"/>
    <property type="evidence" value="ECO:0007669"/>
    <property type="project" value="InterPro"/>
</dbReference>
<dbReference type="InterPro" id="IPR011009">
    <property type="entry name" value="Kinase-like_dom_sf"/>
</dbReference>
<evidence type="ECO:0000313" key="2">
    <source>
        <dbReference type="EMBL" id="CAI2172394.1"/>
    </source>
</evidence>
<dbReference type="AlphaFoldDB" id="A0A9W4WU58"/>
<evidence type="ECO:0000313" key="3">
    <source>
        <dbReference type="Proteomes" id="UP001153678"/>
    </source>
</evidence>
<dbReference type="EMBL" id="CAMKVN010000935">
    <property type="protein sequence ID" value="CAI2172394.1"/>
    <property type="molecule type" value="Genomic_DNA"/>
</dbReference>